<keyword evidence="3" id="KW-1185">Reference proteome</keyword>
<dbReference type="InterPro" id="IPR000182">
    <property type="entry name" value="GNAT_dom"/>
</dbReference>
<sequence length="314" mass="35170">MTAVSSQYPLGLTVRPITGPDEVELFNQLRYAFDHEIAGDLRAGRRRPEWLWVALSEGRVVARAGWWCRTGDERPLLFDIFDCADGHEAAARHLLRTAQAAVTGEGTPVQYLRFVPGDWRDDPAVRRGVDRLVGLIEEQGARPFVERLRFQWEPGTPVPDPGERLSFRPVAGREELVGLMTEILDGTLDAHSVRDLRTMTPREAAVEQYDDEMEKYTTPRDWWRVGVLPDGEPVGFVIAARNNYNAVIAYIGVRPAHRGRGYVDALLAEGTRILAGTGAPRIRATTDVGNTPMAAAFLRAGYVNHEREIHYAWS</sequence>
<dbReference type="AlphaFoldDB" id="A0A7X0I939"/>
<reference evidence="2 3" key="1">
    <citation type="submission" date="2020-08" db="EMBL/GenBank/DDBJ databases">
        <title>Sequencing the genomes of 1000 actinobacteria strains.</title>
        <authorList>
            <person name="Klenk H.-P."/>
        </authorList>
    </citation>
    <scope>NUCLEOTIDE SEQUENCE [LARGE SCALE GENOMIC DNA]</scope>
    <source>
        <strain evidence="2 3">DSM 44936</strain>
    </source>
</reference>
<evidence type="ECO:0000313" key="2">
    <source>
        <dbReference type="EMBL" id="MBB6470879.1"/>
    </source>
</evidence>
<dbReference type="Pfam" id="PF00583">
    <property type="entry name" value="Acetyltransf_1"/>
    <property type="match status" value="1"/>
</dbReference>
<dbReference type="InterPro" id="IPR016181">
    <property type="entry name" value="Acyl_CoA_acyltransferase"/>
</dbReference>
<dbReference type="SUPFAM" id="SSF55729">
    <property type="entry name" value="Acyl-CoA N-acyltransferases (Nat)"/>
    <property type="match status" value="1"/>
</dbReference>
<dbReference type="EMBL" id="JACHIU010000001">
    <property type="protein sequence ID" value="MBB6470879.1"/>
    <property type="molecule type" value="Genomic_DNA"/>
</dbReference>
<protein>
    <submittedName>
        <fullName evidence="2">RimJ/RimL family protein N-acetyltransferase</fullName>
    </submittedName>
</protein>
<dbReference type="Gene3D" id="3.40.630.30">
    <property type="match status" value="1"/>
</dbReference>
<organism evidence="2 3">
    <name type="scientific">Sphaerisporangium rubeum</name>
    <dbReference type="NCBI Taxonomy" id="321317"/>
    <lineage>
        <taxon>Bacteria</taxon>
        <taxon>Bacillati</taxon>
        <taxon>Actinomycetota</taxon>
        <taxon>Actinomycetes</taxon>
        <taxon>Streptosporangiales</taxon>
        <taxon>Streptosporangiaceae</taxon>
        <taxon>Sphaerisporangium</taxon>
    </lineage>
</organism>
<comment type="caution">
    <text evidence="2">The sequence shown here is derived from an EMBL/GenBank/DDBJ whole genome shotgun (WGS) entry which is preliminary data.</text>
</comment>
<evidence type="ECO:0000313" key="3">
    <source>
        <dbReference type="Proteomes" id="UP000555564"/>
    </source>
</evidence>
<name>A0A7X0I939_9ACTN</name>
<dbReference type="RefSeq" id="WP_184978180.1">
    <property type="nucleotide sequence ID" value="NZ_BAAALO010000069.1"/>
</dbReference>
<dbReference type="CDD" id="cd04301">
    <property type="entry name" value="NAT_SF"/>
    <property type="match status" value="1"/>
</dbReference>
<accession>A0A7X0I939</accession>
<feature type="domain" description="N-acetyltransferase" evidence="1">
    <location>
        <begin position="181"/>
        <end position="314"/>
    </location>
</feature>
<evidence type="ECO:0000259" key="1">
    <source>
        <dbReference type="PROSITE" id="PS51186"/>
    </source>
</evidence>
<proteinExistence type="predicted"/>
<dbReference type="GO" id="GO:0016747">
    <property type="term" value="F:acyltransferase activity, transferring groups other than amino-acyl groups"/>
    <property type="evidence" value="ECO:0007669"/>
    <property type="project" value="InterPro"/>
</dbReference>
<keyword evidence="2" id="KW-0808">Transferase</keyword>
<gene>
    <name evidence="2" type="ORF">BJ992_000310</name>
</gene>
<dbReference type="PROSITE" id="PS51186">
    <property type="entry name" value="GNAT"/>
    <property type="match status" value="1"/>
</dbReference>
<dbReference type="Proteomes" id="UP000555564">
    <property type="component" value="Unassembled WGS sequence"/>
</dbReference>